<dbReference type="UniPathway" id="UPA00988"/>
<dbReference type="EnsemblPlants" id="OMERI07G10790.1">
    <property type="protein sequence ID" value="OMERI07G10790.1"/>
    <property type="gene ID" value="OMERI07G10790"/>
</dbReference>
<dbReference type="Gene3D" id="3.10.20.30">
    <property type="match status" value="1"/>
</dbReference>
<keyword evidence="3" id="KW-1185">Reference proteome</keyword>
<accession>A0A0E0EB16</accession>
<keyword evidence="1" id="KW-0963">Cytoplasm</keyword>
<dbReference type="STRING" id="40149.A0A0E0EB16"/>
<keyword evidence="1" id="KW-0819">tRNA processing</keyword>
<dbReference type="GO" id="GO:0005737">
    <property type="term" value="C:cytoplasm"/>
    <property type="evidence" value="ECO:0007669"/>
    <property type="project" value="UniProtKB-SubCell"/>
</dbReference>
<dbReference type="GO" id="GO:0034227">
    <property type="term" value="P:tRNA thio-modification"/>
    <property type="evidence" value="ECO:0007669"/>
    <property type="project" value="InterPro"/>
</dbReference>
<dbReference type="InterPro" id="IPR015221">
    <property type="entry name" value="Urm1"/>
</dbReference>
<reference evidence="2" key="1">
    <citation type="submission" date="2015-04" db="UniProtKB">
        <authorList>
            <consortium name="EnsemblPlants"/>
        </authorList>
    </citation>
    <scope>IDENTIFICATION</scope>
</reference>
<dbReference type="AlphaFoldDB" id="A0A0E0EB16"/>
<dbReference type="HOGENOM" id="CLU_204136_0_0_1"/>
<dbReference type="InterPro" id="IPR012675">
    <property type="entry name" value="Beta-grasp_dom_sf"/>
</dbReference>
<dbReference type="PANTHER" id="PTHR14986">
    <property type="entry name" value="RURM1 PROTEIN"/>
    <property type="match status" value="1"/>
</dbReference>
<dbReference type="Proteomes" id="UP000008021">
    <property type="component" value="Chromosome 7"/>
</dbReference>
<evidence type="ECO:0000313" key="2">
    <source>
        <dbReference type="EnsemblPlants" id="OMERI07G10790.1"/>
    </source>
</evidence>
<comment type="similarity">
    <text evidence="1">Belongs to the URM1 family.</text>
</comment>
<dbReference type="Pfam" id="PF09138">
    <property type="entry name" value="Urm1"/>
    <property type="match status" value="1"/>
</dbReference>
<reference evidence="2" key="2">
    <citation type="submission" date="2018-05" db="EMBL/GenBank/DDBJ databases">
        <title>OmerRS3 (Oryza meridionalis Reference Sequence Version 3).</title>
        <authorList>
            <person name="Zhang J."/>
            <person name="Kudrna D."/>
            <person name="Lee S."/>
            <person name="Talag J."/>
            <person name="Welchert J."/>
            <person name="Wing R.A."/>
        </authorList>
    </citation>
    <scope>NUCLEOTIDE SEQUENCE [LARGE SCALE GENOMIC DNA]</scope>
    <source>
        <strain evidence="2">cv. OR44</strain>
    </source>
</reference>
<sequence>MHLTLEFGGGLELLLEKSTKVHKVDLQPNDGDGKVTPASTEPRRVVVKGLLAWVKSNLIKERPEMFLKEGLVFSYL</sequence>
<comment type="subcellular location">
    <subcellularLocation>
        <location evidence="1">Cytoplasm</location>
    </subcellularLocation>
</comment>
<proteinExistence type="inferred from homology"/>
<name>A0A0E0EB16_9ORYZ</name>
<protein>
    <recommendedName>
        <fullName evidence="1">Ubiquitin-related modifier 1</fullName>
    </recommendedName>
</protein>
<comment type="pathway">
    <text evidence="1">tRNA modification; 5-methoxycarbonylmethyl-2-thiouridine-tRNA biosynthesis.</text>
</comment>
<evidence type="ECO:0000313" key="3">
    <source>
        <dbReference type="Proteomes" id="UP000008021"/>
    </source>
</evidence>
<organism evidence="2">
    <name type="scientific">Oryza meridionalis</name>
    <dbReference type="NCBI Taxonomy" id="40149"/>
    <lineage>
        <taxon>Eukaryota</taxon>
        <taxon>Viridiplantae</taxon>
        <taxon>Streptophyta</taxon>
        <taxon>Embryophyta</taxon>
        <taxon>Tracheophyta</taxon>
        <taxon>Spermatophyta</taxon>
        <taxon>Magnoliopsida</taxon>
        <taxon>Liliopsida</taxon>
        <taxon>Poales</taxon>
        <taxon>Poaceae</taxon>
        <taxon>BOP clade</taxon>
        <taxon>Oryzoideae</taxon>
        <taxon>Oryzeae</taxon>
        <taxon>Oryzinae</taxon>
        <taxon>Oryza</taxon>
    </lineage>
</organism>
<dbReference type="Gramene" id="OMERI07G10790.1">
    <property type="protein sequence ID" value="OMERI07G10790.1"/>
    <property type="gene ID" value="OMERI07G10790"/>
</dbReference>
<evidence type="ECO:0000256" key="1">
    <source>
        <dbReference type="RuleBase" id="RU361182"/>
    </source>
</evidence>